<dbReference type="EMBL" id="JABWCV010000013">
    <property type="protein sequence ID" value="NVF15022.1"/>
    <property type="molecule type" value="Genomic_DNA"/>
</dbReference>
<evidence type="ECO:0000256" key="1">
    <source>
        <dbReference type="SAM" id="MobiDB-lite"/>
    </source>
</evidence>
<name>A0A7Y6RDR0_9GAMM</name>
<gene>
    <name evidence="2" type="ORF">HUO07_12695</name>
</gene>
<protein>
    <recommendedName>
        <fullName evidence="4">DUF4376 domain-containing protein</fullName>
    </recommendedName>
</protein>
<keyword evidence="3" id="KW-1185">Reference proteome</keyword>
<accession>A0A7Y6RDR0</accession>
<proteinExistence type="predicted"/>
<dbReference type="AlphaFoldDB" id="A0A7Y6RDR0"/>
<comment type="caution">
    <text evidence="2">The sequence shown here is derived from an EMBL/GenBank/DDBJ whole genome shotgun (WGS) entry which is preliminary data.</text>
</comment>
<dbReference type="RefSeq" id="WP_176303876.1">
    <property type="nucleotide sequence ID" value="NZ_JABWCV010000013.1"/>
</dbReference>
<organism evidence="2 3">
    <name type="scientific">Vreelandella maris</name>
    <dbReference type="NCBI Taxonomy" id="2729617"/>
    <lineage>
        <taxon>Bacteria</taxon>
        <taxon>Pseudomonadati</taxon>
        <taxon>Pseudomonadota</taxon>
        <taxon>Gammaproteobacteria</taxon>
        <taxon>Oceanospirillales</taxon>
        <taxon>Halomonadaceae</taxon>
        <taxon>Vreelandella</taxon>
    </lineage>
</organism>
<evidence type="ECO:0000313" key="3">
    <source>
        <dbReference type="Proteomes" id="UP000589984"/>
    </source>
</evidence>
<evidence type="ECO:0000313" key="2">
    <source>
        <dbReference type="EMBL" id="NVF15022.1"/>
    </source>
</evidence>
<sequence length="217" mass="23544">MRIYDINPTDGTAINPAGREAPADPMRGTPRIPAGATDIAPPAPGVHEAARWAGDAWELVPDYRGHVYYTADGESHEIKEFGTEPPADALDEAPPAPLADVARRKRREIDSGAARSVASIRSLYPDFERETWGDQEDEARAWTADKMAPTPTLTGIAEAREVTVEYLAPKVIQKADQYRALAASVAGKRQRLEDDIATALAAEDRAGLEAIEWSNAE</sequence>
<evidence type="ECO:0008006" key="4">
    <source>
        <dbReference type="Google" id="ProtNLM"/>
    </source>
</evidence>
<reference evidence="2 3" key="1">
    <citation type="submission" date="2020-06" db="EMBL/GenBank/DDBJ databases">
        <title>Halomonas sp. QX-1 draft genome sequence.</title>
        <authorList>
            <person name="Qiu X."/>
        </authorList>
    </citation>
    <scope>NUCLEOTIDE SEQUENCE [LARGE SCALE GENOMIC DNA]</scope>
    <source>
        <strain evidence="2 3">QX-1</strain>
    </source>
</reference>
<feature type="region of interest" description="Disordered" evidence="1">
    <location>
        <begin position="1"/>
        <end position="40"/>
    </location>
</feature>
<dbReference type="Proteomes" id="UP000589984">
    <property type="component" value="Unassembled WGS sequence"/>
</dbReference>